<evidence type="ECO:0000256" key="3">
    <source>
        <dbReference type="ARBA" id="ARBA00022574"/>
    </source>
</evidence>
<reference evidence="13" key="1">
    <citation type="journal article" date="2021" name="Evol. Appl.">
        <title>The genome of the Pyrenean desman and the effects of bottlenecks and inbreeding on the genomic landscape of an endangered species.</title>
        <authorList>
            <person name="Escoda L."/>
            <person name="Castresana J."/>
        </authorList>
    </citation>
    <scope>NUCLEOTIDE SEQUENCE</scope>
    <source>
        <strain evidence="13">IBE-C5619</strain>
    </source>
</reference>
<dbReference type="PANTHER" id="PTHR15052">
    <property type="entry name" value="RNA POLYMERASE III TRANSCRIPTION INITIATION FACTOR COMPLEX SUBUNIT"/>
    <property type="match status" value="1"/>
</dbReference>
<evidence type="ECO:0000256" key="8">
    <source>
        <dbReference type="ARBA" id="ARBA00063334"/>
    </source>
</evidence>
<dbReference type="InterPro" id="IPR036322">
    <property type="entry name" value="WD40_repeat_dom_sf"/>
</dbReference>
<feature type="compositionally biased region" description="Low complexity" evidence="12">
    <location>
        <begin position="265"/>
        <end position="277"/>
    </location>
</feature>
<feature type="region of interest" description="Disordered" evidence="12">
    <location>
        <begin position="208"/>
        <end position="320"/>
    </location>
</feature>
<feature type="compositionally biased region" description="Polar residues" evidence="12">
    <location>
        <begin position="77"/>
        <end position="92"/>
    </location>
</feature>
<dbReference type="InterPro" id="IPR015943">
    <property type="entry name" value="WD40/YVTN_repeat-like_dom_sf"/>
</dbReference>
<evidence type="ECO:0000256" key="1">
    <source>
        <dbReference type="ARBA" id="ARBA00004123"/>
    </source>
</evidence>
<dbReference type="Proteomes" id="UP000700334">
    <property type="component" value="Unassembled WGS sequence"/>
</dbReference>
<evidence type="ECO:0000256" key="7">
    <source>
        <dbReference type="ARBA" id="ARBA00053668"/>
    </source>
</evidence>
<proteinExistence type="predicted"/>
<keyword evidence="4" id="KW-0677">Repeat</keyword>
<keyword evidence="2" id="KW-0597">Phosphoprotein</keyword>
<feature type="region of interest" description="Disordered" evidence="12">
    <location>
        <begin position="39"/>
        <end position="190"/>
    </location>
</feature>
<keyword evidence="3" id="KW-0853">WD repeat</keyword>
<evidence type="ECO:0000256" key="6">
    <source>
        <dbReference type="ARBA" id="ARBA00023242"/>
    </source>
</evidence>
<feature type="compositionally biased region" description="Basic residues" evidence="12">
    <location>
        <begin position="95"/>
        <end position="114"/>
    </location>
</feature>
<dbReference type="AlphaFoldDB" id="A0A8J6AIZ1"/>
<gene>
    <name evidence="13" type="ORF">J0S82_020366</name>
</gene>
<evidence type="ECO:0000256" key="10">
    <source>
        <dbReference type="ARBA" id="ARBA00077594"/>
    </source>
</evidence>
<sequence>GVLMDTCGVGYVALGEAGPVGSMTVVDSPEQEVLSQLDVKVSSETTSAETSIEMSLPTPLPEFEESLDERKFPPEQDSLSILEQQDLSSEMSKVSKPRASKPGRKRGGRTRKGPTRPQQPNPPSAPLVPGLLDQSSPLPTPMPKKRGRKSKAELLLLKLSKGLDQPESPPPKRPPEDFETPPGERPRRRAAQVALLYLQELAEELSTAMPAPVSCPETPKDSSPTKPKKSQQQAACQGGGEDDTARDEDFVLQVEAEDGEESEVPSESSSDPEPVVPQSTSRGSTSGEPQIRIRQSPASQTPQWDKCHQAPGGQKQKPHCRGMALNGLPNHIMAPVWKCFHLTKDLRDQKHSYWEFAEWIPLAWKWQLLSELEAAPYLPQEEKSPLFSVQREGLPEDGTLYRINRFSSITAHPERWDVSFFTGGPLWALDWCPVPEGAAASQYVALFSSPDMNETHPLSQLHSGPGLLQLWDLGTLQPESCPGNRAHFVYGIACDHGCIWDLKFCPSGAWELPNTPRKAPLLPRLGLLALACSDGKVLLFSLPHPEALLAQQPPDAMKPSIYKVQCVATLQVGSMQAADPPECGQCLSLAWMPTRPHHHLAAGYYNGMVVLWNLPTNSPLQRIRLSDGSLKLYPFQCFLAHDQAVLISYRDPHRTLGVKSAMNKWPPCTEL</sequence>
<feature type="compositionally biased region" description="Low complexity" evidence="12">
    <location>
        <begin position="221"/>
        <end position="233"/>
    </location>
</feature>
<feature type="compositionally biased region" description="Polar residues" evidence="12">
    <location>
        <begin position="278"/>
        <end position="288"/>
    </location>
</feature>
<dbReference type="Gene3D" id="2.130.10.10">
    <property type="entry name" value="YVTN repeat-like/Quinoprotein amine dehydrogenase"/>
    <property type="match status" value="1"/>
</dbReference>
<evidence type="ECO:0000256" key="11">
    <source>
        <dbReference type="ARBA" id="ARBA00080928"/>
    </source>
</evidence>
<feature type="compositionally biased region" description="Low complexity" evidence="12">
    <location>
        <begin position="42"/>
        <end position="55"/>
    </location>
</feature>
<name>A0A8J6AIZ1_GALPY</name>
<dbReference type="GO" id="GO:0005634">
    <property type="term" value="C:nucleus"/>
    <property type="evidence" value="ECO:0007669"/>
    <property type="project" value="UniProtKB-SubCell"/>
</dbReference>
<evidence type="ECO:0000256" key="9">
    <source>
        <dbReference type="ARBA" id="ARBA00069550"/>
    </source>
</evidence>
<evidence type="ECO:0000313" key="14">
    <source>
        <dbReference type="Proteomes" id="UP000700334"/>
    </source>
</evidence>
<evidence type="ECO:0000256" key="2">
    <source>
        <dbReference type="ARBA" id="ARBA00022553"/>
    </source>
</evidence>
<evidence type="ECO:0000256" key="4">
    <source>
        <dbReference type="ARBA" id="ARBA00022737"/>
    </source>
</evidence>
<dbReference type="FunFam" id="2.130.10.10:FF:000311">
    <property type="entry name" value="general transcription factor 3C polypeptide 2"/>
    <property type="match status" value="1"/>
</dbReference>
<feature type="non-terminal residue" evidence="13">
    <location>
        <position position="671"/>
    </location>
</feature>
<keyword evidence="5" id="KW-0804">Transcription</keyword>
<dbReference type="OrthoDB" id="4703at2759"/>
<protein>
    <recommendedName>
        <fullName evidence="9">General transcription factor 3C polypeptide 2</fullName>
    </recommendedName>
    <alternativeName>
        <fullName evidence="10">TF3C-beta</fullName>
    </alternativeName>
    <alternativeName>
        <fullName evidence="11">Transcription factor IIIC subunit beta</fullName>
    </alternativeName>
</protein>
<comment type="caution">
    <text evidence="13">The sequence shown here is derived from an EMBL/GenBank/DDBJ whole genome shotgun (WGS) entry which is preliminary data.</text>
</comment>
<keyword evidence="6" id="KW-0539">Nucleus</keyword>
<organism evidence="13 14">
    <name type="scientific">Galemys pyrenaicus</name>
    <name type="common">Iberian desman</name>
    <name type="synonym">Pyrenean desman</name>
    <dbReference type="NCBI Taxonomy" id="202257"/>
    <lineage>
        <taxon>Eukaryota</taxon>
        <taxon>Metazoa</taxon>
        <taxon>Chordata</taxon>
        <taxon>Craniata</taxon>
        <taxon>Vertebrata</taxon>
        <taxon>Euteleostomi</taxon>
        <taxon>Mammalia</taxon>
        <taxon>Eutheria</taxon>
        <taxon>Laurasiatheria</taxon>
        <taxon>Eulipotyphla</taxon>
        <taxon>Talpidae</taxon>
        <taxon>Galemys</taxon>
    </lineage>
</organism>
<dbReference type="GO" id="GO:0006383">
    <property type="term" value="P:transcription by RNA polymerase III"/>
    <property type="evidence" value="ECO:0007669"/>
    <property type="project" value="TreeGrafter"/>
</dbReference>
<dbReference type="EMBL" id="JAGFMF010011433">
    <property type="protein sequence ID" value="KAG8522509.1"/>
    <property type="molecule type" value="Genomic_DNA"/>
</dbReference>
<dbReference type="PANTHER" id="PTHR15052:SF2">
    <property type="entry name" value="GENERAL TRANSCRIPTION FACTOR 3C POLYPEPTIDE 2"/>
    <property type="match status" value="1"/>
</dbReference>
<dbReference type="InterPro" id="IPR052416">
    <property type="entry name" value="GTF3C_component"/>
</dbReference>
<dbReference type="SUPFAM" id="SSF50978">
    <property type="entry name" value="WD40 repeat-like"/>
    <property type="match status" value="1"/>
</dbReference>
<feature type="compositionally biased region" description="Acidic residues" evidence="12">
    <location>
        <begin position="255"/>
        <end position="264"/>
    </location>
</feature>
<comment type="subunit">
    <text evidence="8">Part of the TFIIIC subcomplex TFIIIC2, consisting of six subunits, GTF3C1, GTF3C2, GTF3C3, GTF3C4, GTF3C5 and GTF3C6.</text>
</comment>
<accession>A0A8J6AIZ1</accession>
<feature type="compositionally biased region" description="Low complexity" evidence="12">
    <location>
        <begin position="153"/>
        <end position="163"/>
    </location>
</feature>
<comment type="subcellular location">
    <subcellularLocation>
        <location evidence="1">Nucleus</location>
    </subcellularLocation>
</comment>
<evidence type="ECO:0000256" key="5">
    <source>
        <dbReference type="ARBA" id="ARBA00023163"/>
    </source>
</evidence>
<comment type="function">
    <text evidence="7">Required for RNA polymerase III-mediated transcription. Component of TFIIIC that initiates transcription complex assembly on tRNA and is required for transcription of 5S rRNA and other stable nuclear and cytoplasmic RNAs. May play a direct role in stabilizing interactions of TFIIIC2 with TFIIIC1.</text>
</comment>
<dbReference type="GO" id="GO:0000127">
    <property type="term" value="C:transcription factor TFIIIC complex"/>
    <property type="evidence" value="ECO:0007669"/>
    <property type="project" value="TreeGrafter"/>
</dbReference>
<feature type="compositionally biased region" description="Pro residues" evidence="12">
    <location>
        <begin position="117"/>
        <end position="126"/>
    </location>
</feature>
<evidence type="ECO:0000256" key="12">
    <source>
        <dbReference type="SAM" id="MobiDB-lite"/>
    </source>
</evidence>
<evidence type="ECO:0000313" key="13">
    <source>
        <dbReference type="EMBL" id="KAG8522509.1"/>
    </source>
</evidence>
<keyword evidence="14" id="KW-1185">Reference proteome</keyword>